<organism evidence="2">
    <name type="scientific">uncultured bacterium MedeBAC46A06</name>
    <dbReference type="NCBI Taxonomy" id="332275"/>
    <lineage>
        <taxon>Bacteria</taxon>
        <taxon>environmental samples</taxon>
    </lineage>
</organism>
<accession>Q4PJE1</accession>
<feature type="compositionally biased region" description="Basic and acidic residues" evidence="1">
    <location>
        <begin position="127"/>
        <end position="138"/>
    </location>
</feature>
<feature type="region of interest" description="Disordered" evidence="1">
    <location>
        <begin position="124"/>
        <end position="156"/>
    </location>
</feature>
<feature type="compositionally biased region" description="Basic and acidic residues" evidence="1">
    <location>
        <begin position="1"/>
        <end position="10"/>
    </location>
</feature>
<feature type="region of interest" description="Disordered" evidence="1">
    <location>
        <begin position="1"/>
        <end position="57"/>
    </location>
</feature>
<protein>
    <submittedName>
        <fullName evidence="2">Predicted transcriptional regulator</fullName>
    </submittedName>
</protein>
<feature type="compositionally biased region" description="Basic residues" evidence="1">
    <location>
        <begin position="146"/>
        <end position="156"/>
    </location>
</feature>
<evidence type="ECO:0000313" key="2">
    <source>
        <dbReference type="EMBL" id="AAY82836.1"/>
    </source>
</evidence>
<dbReference type="AlphaFoldDB" id="Q4PJE1"/>
<dbReference type="EMBL" id="DQ088847">
    <property type="protein sequence ID" value="AAY82836.1"/>
    <property type="molecule type" value="Genomic_DNA"/>
</dbReference>
<feature type="compositionally biased region" description="Basic and acidic residues" evidence="1">
    <location>
        <begin position="17"/>
        <end position="33"/>
    </location>
</feature>
<feature type="region of interest" description="Disordered" evidence="1">
    <location>
        <begin position="169"/>
        <end position="195"/>
    </location>
</feature>
<name>Q4PJE1_9BACT</name>
<reference evidence="2" key="1">
    <citation type="journal article" date="2005" name="PLoS Biol.">
        <title>New insights into metabolic properties of marine bacteria encoding proteorhodopsins.</title>
        <authorList>
            <person name="Sabehi G."/>
            <person name="Loy A."/>
            <person name="Jung K.H."/>
            <person name="Partha R."/>
            <person name="Spudich J.L."/>
            <person name="Isaacson T."/>
            <person name="Hirschberg J."/>
            <person name="Wagner M."/>
            <person name="Beja O."/>
        </authorList>
    </citation>
    <scope>NUCLEOTIDE SEQUENCE</scope>
</reference>
<evidence type="ECO:0000256" key="1">
    <source>
        <dbReference type="SAM" id="MobiDB-lite"/>
    </source>
</evidence>
<sequence length="283" mass="31561">MRCRVADDPHHGRRTGCAREHGREAQHGQEIRLGRLSNQSSPANGETAPESPEGTSHAARRRLLVIDNILQAVSQQRLAPDTARRHILVITVFIKPEQRDRQVIAGQRRKNHHRALIGVRPVKPRRQRGDHLRPDCRRQGRGTGRTARRPKQCQHRIKAPRHLHFHDTGRARSKVRHRPVQNQAKAKMRNNGGKEQSFLRPEIAADQGHIDSGPAGDGTKAGAIIPGLGELCACRRQYGGAGPSCAAVQISIHAIILNSRLLLSRPLGNHLLTKIYRPVKSKM</sequence>
<proteinExistence type="predicted"/>